<comment type="caution">
    <text evidence="2">The sequence shown here is derived from an EMBL/GenBank/DDBJ whole genome shotgun (WGS) entry which is preliminary data.</text>
</comment>
<dbReference type="EMBL" id="JADFTS010000008">
    <property type="protein sequence ID" value="KAF9591005.1"/>
    <property type="molecule type" value="Genomic_DNA"/>
</dbReference>
<evidence type="ECO:0000313" key="2">
    <source>
        <dbReference type="EMBL" id="KAF9591005.1"/>
    </source>
</evidence>
<dbReference type="AlphaFoldDB" id="A0A835H0F2"/>
<organism evidence="2 3">
    <name type="scientific">Coptis chinensis</name>
    <dbReference type="NCBI Taxonomy" id="261450"/>
    <lineage>
        <taxon>Eukaryota</taxon>
        <taxon>Viridiplantae</taxon>
        <taxon>Streptophyta</taxon>
        <taxon>Embryophyta</taxon>
        <taxon>Tracheophyta</taxon>
        <taxon>Spermatophyta</taxon>
        <taxon>Magnoliopsida</taxon>
        <taxon>Ranunculales</taxon>
        <taxon>Ranunculaceae</taxon>
        <taxon>Coptidoideae</taxon>
        <taxon>Coptis</taxon>
    </lineage>
</organism>
<reference evidence="2 3" key="1">
    <citation type="submission" date="2020-10" db="EMBL/GenBank/DDBJ databases">
        <title>The Coptis chinensis genome and diversification of protoberbering-type alkaloids.</title>
        <authorList>
            <person name="Wang B."/>
            <person name="Shu S."/>
            <person name="Song C."/>
            <person name="Liu Y."/>
        </authorList>
    </citation>
    <scope>NUCLEOTIDE SEQUENCE [LARGE SCALE GENOMIC DNA]</scope>
    <source>
        <strain evidence="2">HL-2020</strain>
        <tissue evidence="2">Leaf</tissue>
    </source>
</reference>
<dbReference type="SUPFAM" id="SSF53098">
    <property type="entry name" value="Ribonuclease H-like"/>
    <property type="match status" value="1"/>
</dbReference>
<evidence type="ECO:0000313" key="3">
    <source>
        <dbReference type="Proteomes" id="UP000631114"/>
    </source>
</evidence>
<dbReference type="InterPro" id="IPR002156">
    <property type="entry name" value="RNaseH_domain"/>
</dbReference>
<dbReference type="InterPro" id="IPR012337">
    <property type="entry name" value="RNaseH-like_sf"/>
</dbReference>
<accession>A0A835H0F2</accession>
<proteinExistence type="predicted"/>
<dbReference type="InterPro" id="IPR036397">
    <property type="entry name" value="RNaseH_sf"/>
</dbReference>
<dbReference type="Proteomes" id="UP000631114">
    <property type="component" value="Unassembled WGS sequence"/>
</dbReference>
<dbReference type="Gene3D" id="3.30.420.10">
    <property type="entry name" value="Ribonuclease H-like superfamily/Ribonuclease H"/>
    <property type="match status" value="1"/>
</dbReference>
<sequence>MLGCCLGKDKLKSTRMVLLRGTQVQYDEGAFLITCTKRLGVATNYRAECSAILESAEIAIDKGFLDIWIELDSKPAVYDFATGSVPWEF</sequence>
<evidence type="ECO:0000259" key="1">
    <source>
        <dbReference type="Pfam" id="PF13456"/>
    </source>
</evidence>
<feature type="domain" description="RNase H type-1" evidence="1">
    <location>
        <begin position="28"/>
        <end position="77"/>
    </location>
</feature>
<protein>
    <recommendedName>
        <fullName evidence="1">RNase H type-1 domain-containing protein</fullName>
    </recommendedName>
</protein>
<dbReference type="GO" id="GO:0004523">
    <property type="term" value="F:RNA-DNA hybrid ribonuclease activity"/>
    <property type="evidence" value="ECO:0007669"/>
    <property type="project" value="InterPro"/>
</dbReference>
<name>A0A835H0F2_9MAGN</name>
<keyword evidence="3" id="KW-1185">Reference proteome</keyword>
<gene>
    <name evidence="2" type="ORF">IFM89_001215</name>
</gene>
<dbReference type="Pfam" id="PF13456">
    <property type="entry name" value="RVT_3"/>
    <property type="match status" value="1"/>
</dbReference>
<dbReference type="GO" id="GO:0003676">
    <property type="term" value="F:nucleic acid binding"/>
    <property type="evidence" value="ECO:0007669"/>
    <property type="project" value="InterPro"/>
</dbReference>